<sequence>MQKVIQRTIMAEKQAARRLAKRRSIFKLQQEKTNREQYNMSRSIEIQDVKAATLARREDWEMGPLAPKRDVGLKKDTWGAIDSQRLRGRVWSLEKRKEILKPWGGETWLNLAKGDRVVMLEGREKGMIAEVKSIDLERCQVTLDGANMVDVRIPAYMIQGNDEDKRLFRPMEQPVDISTVRLVYPLQKQGEEVKDVIVKNIKGKPTREELINYRMTGKAEHRRYVAGTKIELPWPRKEDEDFKDHPEDTLRIDVELPTFIPTLLRPPFPSSVIDELRNKFSAFRTRHNPEYIAAKMQEDKEKEAKKIQIKQMRTPLNEINRQERRLKKKMGKKQVLTPEMLQKLGAIMAQKKALHEKVTAVQQGREPVAA</sequence>
<reference evidence="5" key="1">
    <citation type="journal article" date="2021" name="IMA Fungus">
        <title>Genomic characterization of three marine fungi, including Emericellopsis atlantica sp. nov. with signatures of a generalist lifestyle and marine biomass degradation.</title>
        <authorList>
            <person name="Hagestad O.C."/>
            <person name="Hou L."/>
            <person name="Andersen J.H."/>
            <person name="Hansen E.H."/>
            <person name="Altermark B."/>
            <person name="Li C."/>
            <person name="Kuhnert E."/>
            <person name="Cox R.J."/>
            <person name="Crous P.W."/>
            <person name="Spatafora J.W."/>
            <person name="Lail K."/>
            <person name="Amirebrahimi M."/>
            <person name="Lipzen A."/>
            <person name="Pangilinan J."/>
            <person name="Andreopoulos W."/>
            <person name="Hayes R.D."/>
            <person name="Ng V."/>
            <person name="Grigoriev I.V."/>
            <person name="Jackson S.A."/>
            <person name="Sutton T.D.S."/>
            <person name="Dobson A.D.W."/>
            <person name="Rama T."/>
        </authorList>
    </citation>
    <scope>NUCLEOTIDE SEQUENCE</scope>
    <source>
        <strain evidence="5">TRa3180A</strain>
    </source>
</reference>
<dbReference type="InterPro" id="IPR005824">
    <property type="entry name" value="KOW"/>
</dbReference>
<dbReference type="GO" id="GO:0003723">
    <property type="term" value="F:RNA binding"/>
    <property type="evidence" value="ECO:0007669"/>
    <property type="project" value="InterPro"/>
</dbReference>
<dbReference type="SMART" id="SM00739">
    <property type="entry name" value="KOW"/>
    <property type="match status" value="1"/>
</dbReference>
<dbReference type="GO" id="GO:0003735">
    <property type="term" value="F:structural constituent of ribosome"/>
    <property type="evidence" value="ECO:0007669"/>
    <property type="project" value="InterPro"/>
</dbReference>
<dbReference type="InterPro" id="IPR008991">
    <property type="entry name" value="Translation_prot_SH3-like_sf"/>
</dbReference>
<dbReference type="OrthoDB" id="359154at2759"/>
<evidence type="ECO:0000313" key="6">
    <source>
        <dbReference type="Proteomes" id="UP000887226"/>
    </source>
</evidence>
<feature type="domain" description="KOW" evidence="4">
    <location>
        <begin position="110"/>
        <end position="137"/>
    </location>
</feature>
<dbReference type="GO" id="GO:0006412">
    <property type="term" value="P:translation"/>
    <property type="evidence" value="ECO:0007669"/>
    <property type="project" value="InterPro"/>
</dbReference>
<dbReference type="Pfam" id="PF22682">
    <property type="entry name" value="Ribosomal_uL24m-like"/>
    <property type="match status" value="1"/>
</dbReference>
<dbReference type="CDD" id="cd06089">
    <property type="entry name" value="KOW_RPL26"/>
    <property type="match status" value="1"/>
</dbReference>
<evidence type="ECO:0000256" key="2">
    <source>
        <dbReference type="ARBA" id="ARBA00022980"/>
    </source>
</evidence>
<evidence type="ECO:0000313" key="5">
    <source>
        <dbReference type="EMBL" id="KAG9243986.1"/>
    </source>
</evidence>
<evidence type="ECO:0000256" key="1">
    <source>
        <dbReference type="ARBA" id="ARBA00010618"/>
    </source>
</evidence>
<evidence type="ECO:0000256" key="3">
    <source>
        <dbReference type="ARBA" id="ARBA00023274"/>
    </source>
</evidence>
<dbReference type="GO" id="GO:0005840">
    <property type="term" value="C:ribosome"/>
    <property type="evidence" value="ECO:0007669"/>
    <property type="project" value="UniProtKB-KW"/>
</dbReference>
<proteinExistence type="inferred from homology"/>
<dbReference type="Gene3D" id="2.30.30.30">
    <property type="match status" value="1"/>
</dbReference>
<dbReference type="EMBL" id="MU253937">
    <property type="protein sequence ID" value="KAG9243986.1"/>
    <property type="molecule type" value="Genomic_DNA"/>
</dbReference>
<dbReference type="PANTHER" id="PTHR12903">
    <property type="entry name" value="MITOCHONDRIAL RIBOSOMAL PROTEIN L24"/>
    <property type="match status" value="1"/>
</dbReference>
<dbReference type="InterPro" id="IPR003256">
    <property type="entry name" value="Ribosomal_uL24"/>
</dbReference>
<comment type="caution">
    <text evidence="5">The sequence shown here is derived from an EMBL/GenBank/DDBJ whole genome shotgun (WGS) entry which is preliminary data.</text>
</comment>
<name>A0A9P7Z2C1_9HELO</name>
<dbReference type="GO" id="GO:1990904">
    <property type="term" value="C:ribonucleoprotein complex"/>
    <property type="evidence" value="ECO:0007669"/>
    <property type="project" value="UniProtKB-KW"/>
</dbReference>
<gene>
    <name evidence="5" type="ORF">BJ878DRAFT_94797</name>
</gene>
<dbReference type="InterPro" id="IPR041988">
    <property type="entry name" value="Ribosomal_uL24_KOW"/>
</dbReference>
<keyword evidence="6" id="KW-1185">Reference proteome</keyword>
<evidence type="ECO:0000259" key="4">
    <source>
        <dbReference type="SMART" id="SM00739"/>
    </source>
</evidence>
<organism evidence="5 6">
    <name type="scientific">Calycina marina</name>
    <dbReference type="NCBI Taxonomy" id="1763456"/>
    <lineage>
        <taxon>Eukaryota</taxon>
        <taxon>Fungi</taxon>
        <taxon>Dikarya</taxon>
        <taxon>Ascomycota</taxon>
        <taxon>Pezizomycotina</taxon>
        <taxon>Leotiomycetes</taxon>
        <taxon>Helotiales</taxon>
        <taxon>Pezizellaceae</taxon>
        <taxon>Calycina</taxon>
    </lineage>
</organism>
<keyword evidence="2" id="KW-0689">Ribosomal protein</keyword>
<protein>
    <recommendedName>
        <fullName evidence="4">KOW domain-containing protein</fullName>
    </recommendedName>
</protein>
<dbReference type="Proteomes" id="UP000887226">
    <property type="component" value="Unassembled WGS sequence"/>
</dbReference>
<dbReference type="SUPFAM" id="SSF50104">
    <property type="entry name" value="Translation proteins SH3-like domain"/>
    <property type="match status" value="1"/>
</dbReference>
<comment type="similarity">
    <text evidence="1">Belongs to the universal ribosomal protein uL24 family.</text>
</comment>
<dbReference type="InterPro" id="IPR014722">
    <property type="entry name" value="Rib_uL2_dom2"/>
</dbReference>
<accession>A0A9P7Z2C1</accession>
<dbReference type="AlphaFoldDB" id="A0A9P7Z2C1"/>
<keyword evidence="3" id="KW-0687">Ribonucleoprotein</keyword>